<dbReference type="GO" id="GO:0046983">
    <property type="term" value="F:protein dimerization activity"/>
    <property type="evidence" value="ECO:0007669"/>
    <property type="project" value="InterPro"/>
</dbReference>
<keyword evidence="3" id="KW-1185">Reference proteome</keyword>
<dbReference type="OrthoDB" id="6613385at2759"/>
<sequence>MPQYRENGFEKTKLEANILAKSVEVPQIFKLSRLRKKTCISSSLNLRFNQFKIYNEKFGFLFYIGKLKEMEDDELMKNCKDLHIYLMDGEHKDIDGNELYHELQIFKSLVEISTTALQSLSMLKKLNGSFPNITVALRIMLTIPITSASAERSFSKLKLI</sequence>
<organism evidence="2 3">
    <name type="scientific">Aphis craccivora</name>
    <name type="common">Cowpea aphid</name>
    <dbReference type="NCBI Taxonomy" id="307492"/>
    <lineage>
        <taxon>Eukaryota</taxon>
        <taxon>Metazoa</taxon>
        <taxon>Ecdysozoa</taxon>
        <taxon>Arthropoda</taxon>
        <taxon>Hexapoda</taxon>
        <taxon>Insecta</taxon>
        <taxon>Pterygota</taxon>
        <taxon>Neoptera</taxon>
        <taxon>Paraneoptera</taxon>
        <taxon>Hemiptera</taxon>
        <taxon>Sternorrhyncha</taxon>
        <taxon>Aphidomorpha</taxon>
        <taxon>Aphidoidea</taxon>
        <taxon>Aphididae</taxon>
        <taxon>Aphidini</taxon>
        <taxon>Aphis</taxon>
        <taxon>Aphis</taxon>
    </lineage>
</organism>
<dbReference type="AlphaFoldDB" id="A0A6G0VRL2"/>
<protein>
    <submittedName>
        <fullName evidence="2">Zinc finger MYM-type protein 1-like</fullName>
    </submittedName>
</protein>
<evidence type="ECO:0000313" key="2">
    <source>
        <dbReference type="EMBL" id="KAF0705210.1"/>
    </source>
</evidence>
<reference evidence="2 3" key="1">
    <citation type="submission" date="2019-08" db="EMBL/GenBank/DDBJ databases">
        <title>Whole genome of Aphis craccivora.</title>
        <authorList>
            <person name="Voronova N.V."/>
            <person name="Shulinski R.S."/>
            <person name="Bandarenka Y.V."/>
            <person name="Zhorov D.G."/>
            <person name="Warner D."/>
        </authorList>
    </citation>
    <scope>NUCLEOTIDE SEQUENCE [LARGE SCALE GENOMIC DNA]</scope>
    <source>
        <strain evidence="2">180601</strain>
        <tissue evidence="2">Whole Body</tissue>
    </source>
</reference>
<accession>A0A6G0VRL2</accession>
<dbReference type="Pfam" id="PF05699">
    <property type="entry name" value="Dimer_Tnp_hAT"/>
    <property type="match status" value="1"/>
</dbReference>
<gene>
    <name evidence="2" type="ORF">FWK35_00036668</name>
</gene>
<feature type="domain" description="HAT C-terminal dimerisation" evidence="1">
    <location>
        <begin position="113"/>
        <end position="157"/>
    </location>
</feature>
<evidence type="ECO:0000313" key="3">
    <source>
        <dbReference type="Proteomes" id="UP000478052"/>
    </source>
</evidence>
<dbReference type="SUPFAM" id="SSF53098">
    <property type="entry name" value="Ribonuclease H-like"/>
    <property type="match status" value="1"/>
</dbReference>
<comment type="caution">
    <text evidence="2">The sequence shown here is derived from an EMBL/GenBank/DDBJ whole genome shotgun (WGS) entry which is preliminary data.</text>
</comment>
<dbReference type="InterPro" id="IPR008906">
    <property type="entry name" value="HATC_C_dom"/>
</dbReference>
<feature type="non-terminal residue" evidence="2">
    <location>
        <position position="160"/>
    </location>
</feature>
<dbReference type="InterPro" id="IPR012337">
    <property type="entry name" value="RNaseH-like_sf"/>
</dbReference>
<name>A0A6G0VRL2_APHCR</name>
<dbReference type="EMBL" id="VUJU01013309">
    <property type="protein sequence ID" value="KAF0705210.1"/>
    <property type="molecule type" value="Genomic_DNA"/>
</dbReference>
<evidence type="ECO:0000259" key="1">
    <source>
        <dbReference type="Pfam" id="PF05699"/>
    </source>
</evidence>
<proteinExistence type="predicted"/>
<dbReference type="Proteomes" id="UP000478052">
    <property type="component" value="Unassembled WGS sequence"/>
</dbReference>